<dbReference type="Proteomes" id="UP000664940">
    <property type="component" value="Unassembled WGS sequence"/>
</dbReference>
<accession>A0A833YGD8</accession>
<feature type="region of interest" description="Disordered" evidence="1">
    <location>
        <begin position="1"/>
        <end position="59"/>
    </location>
</feature>
<gene>
    <name evidence="2" type="ORF">HJG60_018613</name>
</gene>
<protein>
    <submittedName>
        <fullName evidence="2">Tubulin folding cofactor E</fullName>
    </submittedName>
</protein>
<feature type="compositionally biased region" description="Low complexity" evidence="1">
    <location>
        <begin position="40"/>
        <end position="55"/>
    </location>
</feature>
<evidence type="ECO:0000313" key="3">
    <source>
        <dbReference type="Proteomes" id="UP000664940"/>
    </source>
</evidence>
<dbReference type="AlphaFoldDB" id="A0A833YGD8"/>
<evidence type="ECO:0000256" key="1">
    <source>
        <dbReference type="SAM" id="MobiDB-lite"/>
    </source>
</evidence>
<sequence>MRYMSCRGQGSHCQSVSQRERSRSVSKPAVSVGRSRRHCGSAQTPGSPQSQGQQAEVSRRRLAACSRSVSCTEGSGPQPNGSDVGRGAALCGGLAGPGGALPGVERPFHLRKVARLAQLHLSASPYTEEMVSVINLLIFRKTCK</sequence>
<organism evidence="2 3">
    <name type="scientific">Phyllostomus discolor</name>
    <name type="common">pale spear-nosed bat</name>
    <dbReference type="NCBI Taxonomy" id="89673"/>
    <lineage>
        <taxon>Eukaryota</taxon>
        <taxon>Metazoa</taxon>
        <taxon>Chordata</taxon>
        <taxon>Craniata</taxon>
        <taxon>Vertebrata</taxon>
        <taxon>Euteleostomi</taxon>
        <taxon>Mammalia</taxon>
        <taxon>Eutheria</taxon>
        <taxon>Laurasiatheria</taxon>
        <taxon>Chiroptera</taxon>
        <taxon>Yangochiroptera</taxon>
        <taxon>Phyllostomidae</taxon>
        <taxon>Phyllostominae</taxon>
        <taxon>Phyllostomus</taxon>
    </lineage>
</organism>
<comment type="caution">
    <text evidence="2">The sequence shown here is derived from an EMBL/GenBank/DDBJ whole genome shotgun (WGS) entry which is preliminary data.</text>
</comment>
<dbReference type="EMBL" id="JABVXQ010000016">
    <property type="protein sequence ID" value="KAF6073712.1"/>
    <property type="molecule type" value="Genomic_DNA"/>
</dbReference>
<name>A0A833YGD8_9CHIR</name>
<evidence type="ECO:0000313" key="2">
    <source>
        <dbReference type="EMBL" id="KAF6073712.1"/>
    </source>
</evidence>
<proteinExistence type="predicted"/>
<reference evidence="2 3" key="1">
    <citation type="journal article" date="2020" name="Nature">
        <title>Six reference-quality genomes reveal evolution of bat adaptations.</title>
        <authorList>
            <person name="Jebb D."/>
            <person name="Huang Z."/>
            <person name="Pippel M."/>
            <person name="Hughes G.M."/>
            <person name="Lavrichenko K."/>
            <person name="Devanna P."/>
            <person name="Winkler S."/>
            <person name="Jermiin L.S."/>
            <person name="Skirmuntt E.C."/>
            <person name="Katzourakis A."/>
            <person name="Burkitt-Gray L."/>
            <person name="Ray D.A."/>
            <person name="Sullivan K.A.M."/>
            <person name="Roscito J.G."/>
            <person name="Kirilenko B.M."/>
            <person name="Davalos L.M."/>
            <person name="Corthals A.P."/>
            <person name="Power M.L."/>
            <person name="Jones G."/>
            <person name="Ransome R.D."/>
            <person name="Dechmann D.K.N."/>
            <person name="Locatelli A.G."/>
            <person name="Puechmaille S.J."/>
            <person name="Fedrigo O."/>
            <person name="Jarvis E.D."/>
            <person name="Hiller M."/>
            <person name="Vernes S.C."/>
            <person name="Myers E.W."/>
            <person name="Teeling E.C."/>
        </authorList>
    </citation>
    <scope>NUCLEOTIDE SEQUENCE [LARGE SCALE GENOMIC DNA]</scope>
    <source>
        <strain evidence="2">Bat1K_MPI-CBG_1</strain>
    </source>
</reference>